<name>A0AC35U3J8_9BILA</name>
<reference evidence="2" key="1">
    <citation type="submission" date="2016-11" db="UniProtKB">
        <authorList>
            <consortium name="WormBaseParasite"/>
        </authorList>
    </citation>
    <scope>IDENTIFICATION</scope>
    <source>
        <strain evidence="2">KR3021</strain>
    </source>
</reference>
<sequence>MLNRTNIIGFVSGGKRPFASDNTALIWDDETRCLITEIIVGSIIHNFFLSYTKLVTVEKTYISIFSYPNKLEKLREEKIQGLSSNVIAVCPDQKSEIMVYPGLIVGTISILNLLKTEKNSATVPLIVSAHKHPLVAVALNKDGTLVSTGSTMGTLVKVFSTRSGDQVAELRRGLDNVILRCLCFSLCGNYVLASSNKETAHIFCLESKPHDNQKSIKDLVPLINKNEKRSVLKVELPPGQGDAECAFVPSSVPHASHKLGKPNTCPYDILSISKQGCLSRFSGCAVPQCFGSERGGRGYMHDSKFNAGPDGDDGFFRDNDFNKVKSRFQDAPAQTARCESGFNSQSCSQGNSWVGGFNIKRDGSIAIQCCTYDGMRFSEEVGKPVVHIGEVYSGGEVVRDGRQTGFDIISNIRKVSGGYENAVYELTVHRVNCLPDPVEETNDVQLDGPQEISRILEKVTDYQKDPVPAKIEASPGSSYAAPPAQDTYAQVGQASYAVPSAGYYYPVSGSVPACFAPNTIVITSNGESRIDELKLGDFVLTDEHGVSSLSEVTAFLHKLPDTEVSFIHIELEDGTELDITPQHFIYQSDCKSVGFDSVYAETLEVGKCLNKLNDQNDFELIKIKALSVTKIVGAYSPLTKNGNIIVNGISASCHSVVKSNSLAHSFFYYLSQMNNKMVSIINYLTFQQTTSNASTETVELPAVATYFYDALNLIIPENLFDGHTRDMFMTKTEMKRHCLGVLALFICIHFSIGKVVQYEDKECAFESADSGTVFFGLENTAVSPKYESSITGVSLEECKDLCLHSTEYKGRKATCGSFTFRESIQKCLIVYDIVADADSNKGEDNLNFEEGVKFYEKSCINYLPEACNNRVIQLIPNRALAGYTENVTNAANIENCFENCLKYNSICKSFMFFPHQNECLINSGSAAEFPNAMNDEDTDGVLYGNNECHNMVFSKMATPVLTQVSVHNKEIGFTEKTKPPVKTISTVNLETSTTTITTTTEQPIKYTNPPIEDQFSSFNAKVIKPPKETVKLTPEKKKTDLSMLHILSSLSTTESGQKSSTPNILPSSSIYDIIQTYFGEWETWGKCQTEGERLIRRRKCLDLQKCRGKLNQMKICKESDIPPKTPDNSETVSEPVGPFRSLTPVSVLGSRELVNGVGLPPSIFPNAVPVNQRAVLPDGAPAHPDYIWSPWASLCQRFATTQPCADGVEVGFESRECIAKDPKQCKGPFFRYCTLKC</sequence>
<dbReference type="Proteomes" id="UP000095286">
    <property type="component" value="Unplaced"/>
</dbReference>
<organism evidence="1 2">
    <name type="scientific">Rhabditophanes sp. KR3021</name>
    <dbReference type="NCBI Taxonomy" id="114890"/>
    <lineage>
        <taxon>Eukaryota</taxon>
        <taxon>Metazoa</taxon>
        <taxon>Ecdysozoa</taxon>
        <taxon>Nematoda</taxon>
        <taxon>Chromadorea</taxon>
        <taxon>Rhabditida</taxon>
        <taxon>Tylenchina</taxon>
        <taxon>Panagrolaimomorpha</taxon>
        <taxon>Strongyloidoidea</taxon>
        <taxon>Alloionematidae</taxon>
        <taxon>Rhabditophanes</taxon>
    </lineage>
</organism>
<evidence type="ECO:0000313" key="1">
    <source>
        <dbReference type="Proteomes" id="UP000095286"/>
    </source>
</evidence>
<protein>
    <submittedName>
        <fullName evidence="2">HintN domain-containing protein</fullName>
    </submittedName>
</protein>
<evidence type="ECO:0000313" key="2">
    <source>
        <dbReference type="WBParaSite" id="RSKR_0000736500.1"/>
    </source>
</evidence>
<accession>A0AC35U3J8</accession>
<dbReference type="WBParaSite" id="RSKR_0000736500.1">
    <property type="protein sequence ID" value="RSKR_0000736500.1"/>
    <property type="gene ID" value="RSKR_0000736500"/>
</dbReference>
<proteinExistence type="predicted"/>